<protein>
    <recommendedName>
        <fullName evidence="1">ABM domain-containing protein</fullName>
    </recommendedName>
</protein>
<dbReference type="SUPFAM" id="SSF54909">
    <property type="entry name" value="Dimeric alpha+beta barrel"/>
    <property type="match status" value="1"/>
</dbReference>
<gene>
    <name evidence="2" type="ORF">UMAG_11595</name>
</gene>
<dbReference type="KEGG" id="uma:UMAG_11595"/>
<dbReference type="RefSeq" id="XP_011392503.1">
    <property type="nucleotide sequence ID" value="XM_011394201.1"/>
</dbReference>
<evidence type="ECO:0000259" key="1">
    <source>
        <dbReference type="Pfam" id="PF03992"/>
    </source>
</evidence>
<organism evidence="2 3">
    <name type="scientific">Mycosarcoma maydis</name>
    <name type="common">Corn smut fungus</name>
    <name type="synonym">Ustilago maydis</name>
    <dbReference type="NCBI Taxonomy" id="5270"/>
    <lineage>
        <taxon>Eukaryota</taxon>
        <taxon>Fungi</taxon>
        <taxon>Dikarya</taxon>
        <taxon>Basidiomycota</taxon>
        <taxon>Ustilaginomycotina</taxon>
        <taxon>Ustilaginomycetes</taxon>
        <taxon>Ustilaginales</taxon>
        <taxon>Ustilaginaceae</taxon>
        <taxon>Mycosarcoma</taxon>
    </lineage>
</organism>
<feature type="domain" description="ABM" evidence="1">
    <location>
        <begin position="8"/>
        <end position="79"/>
    </location>
</feature>
<sequence length="97" mass="10687">MMFVTIEAKGAAEADKIIELLTKVAARANSDEEPDCHGYVPGRSRDDPNTIIVFEQYDNKGSDVATAKHSAGVDFQALMAQAKDLTNKVDMKFFDYV</sequence>
<dbReference type="Proteomes" id="UP000000561">
    <property type="component" value="Chromosome 21"/>
</dbReference>
<dbReference type="GeneID" id="23567460"/>
<dbReference type="EMBL" id="CM003160">
    <property type="protein sequence ID" value="KIS65920.1"/>
    <property type="molecule type" value="Genomic_DNA"/>
</dbReference>
<dbReference type="OrthoDB" id="10011777at2759"/>
<dbReference type="eggNOG" id="ENOG502SDSF">
    <property type="taxonomic scope" value="Eukaryota"/>
</dbReference>
<dbReference type="InterPro" id="IPR007138">
    <property type="entry name" value="ABM_dom"/>
</dbReference>
<dbReference type="Gene3D" id="3.30.70.100">
    <property type="match status" value="1"/>
</dbReference>
<name>A0A0D1DTJ4_MYCMD</name>
<proteinExistence type="predicted"/>
<keyword evidence="3" id="KW-1185">Reference proteome</keyword>
<dbReference type="Pfam" id="PF03992">
    <property type="entry name" value="ABM"/>
    <property type="match status" value="1"/>
</dbReference>
<dbReference type="VEuPathDB" id="FungiDB:UMAG_11595"/>
<evidence type="ECO:0000313" key="2">
    <source>
        <dbReference type="EMBL" id="KIS65920.1"/>
    </source>
</evidence>
<accession>A0A0D1DTJ4</accession>
<dbReference type="AlphaFoldDB" id="A0A0D1DTJ4"/>
<evidence type="ECO:0000313" key="3">
    <source>
        <dbReference type="Proteomes" id="UP000000561"/>
    </source>
</evidence>
<dbReference type="InParanoid" id="A0A0D1DTJ4"/>
<reference evidence="2 3" key="1">
    <citation type="journal article" date="2006" name="Nature">
        <title>Insights from the genome of the biotrophic fungal plant pathogen Ustilago maydis.</title>
        <authorList>
            <person name="Kamper J."/>
            <person name="Kahmann R."/>
            <person name="Bolker M."/>
            <person name="Ma L.J."/>
            <person name="Brefort T."/>
            <person name="Saville B.J."/>
            <person name="Banuett F."/>
            <person name="Kronstad J.W."/>
            <person name="Gold S.E."/>
            <person name="Muller O."/>
            <person name="Perlin M.H."/>
            <person name="Wosten H.A."/>
            <person name="de Vries R."/>
            <person name="Ruiz-Herrera J."/>
            <person name="Reynaga-Pena C.G."/>
            <person name="Snetselaar K."/>
            <person name="McCann M."/>
            <person name="Perez-Martin J."/>
            <person name="Feldbrugge M."/>
            <person name="Basse C.W."/>
            <person name="Steinberg G."/>
            <person name="Ibeas J.I."/>
            <person name="Holloman W."/>
            <person name="Guzman P."/>
            <person name="Farman M."/>
            <person name="Stajich J.E."/>
            <person name="Sentandreu R."/>
            <person name="Gonzalez-Prieto J.M."/>
            <person name="Kennell J.C."/>
            <person name="Molina L."/>
            <person name="Schirawski J."/>
            <person name="Mendoza-Mendoza A."/>
            <person name="Greilinger D."/>
            <person name="Munch K."/>
            <person name="Rossel N."/>
            <person name="Scherer M."/>
            <person name="Vranes M."/>
            <person name="Ladendorf O."/>
            <person name="Vincon V."/>
            <person name="Fuchs U."/>
            <person name="Sandrock B."/>
            <person name="Meng S."/>
            <person name="Ho E.C."/>
            <person name="Cahill M.J."/>
            <person name="Boyce K.J."/>
            <person name="Klose J."/>
            <person name="Klosterman S.J."/>
            <person name="Deelstra H.J."/>
            <person name="Ortiz-Castellanos L."/>
            <person name="Li W."/>
            <person name="Sanchez-Alonso P."/>
            <person name="Schreier P.H."/>
            <person name="Hauser-Hahn I."/>
            <person name="Vaupel M."/>
            <person name="Koopmann E."/>
            <person name="Friedrich G."/>
            <person name="Voss H."/>
            <person name="Schluter T."/>
            <person name="Margolis J."/>
            <person name="Platt D."/>
            <person name="Swimmer C."/>
            <person name="Gnirke A."/>
            <person name="Chen F."/>
            <person name="Vysotskaia V."/>
            <person name="Mannhaupt G."/>
            <person name="Guldener U."/>
            <person name="Munsterkotter M."/>
            <person name="Haase D."/>
            <person name="Oesterheld M."/>
            <person name="Mewes H.W."/>
            <person name="Mauceli E.W."/>
            <person name="DeCaprio D."/>
            <person name="Wade C.M."/>
            <person name="Butler J."/>
            <person name="Young S."/>
            <person name="Jaffe D.B."/>
            <person name="Calvo S."/>
            <person name="Nusbaum C."/>
            <person name="Galagan J."/>
            <person name="Birren B.W."/>
        </authorList>
    </citation>
    <scope>NUCLEOTIDE SEQUENCE [LARGE SCALE GENOMIC DNA]</scope>
    <source>
        <strain evidence="3">DSM 14603 / FGSC 9021 / UM521</strain>
    </source>
</reference>
<dbReference type="InterPro" id="IPR011008">
    <property type="entry name" value="Dimeric_a/b-barrel"/>
</dbReference>